<organism evidence="2 3">
    <name type="scientific">Hyphomicrobium album</name>
    <dbReference type="NCBI Taxonomy" id="2665159"/>
    <lineage>
        <taxon>Bacteria</taxon>
        <taxon>Pseudomonadati</taxon>
        <taxon>Pseudomonadota</taxon>
        <taxon>Alphaproteobacteria</taxon>
        <taxon>Hyphomicrobiales</taxon>
        <taxon>Hyphomicrobiaceae</taxon>
        <taxon>Hyphomicrobium</taxon>
    </lineage>
</organism>
<dbReference type="RefSeq" id="WP_154737859.1">
    <property type="nucleotide sequence ID" value="NZ_WMBQ01000001.1"/>
</dbReference>
<sequence length="91" mass="9470">MITTSKQITLAAAGGLVSLVLLATQVFAYSEAVINACTDDYLAHCSAYDENSAQGERCMRAVGGKLSQGCVNALVASGEVSKTAVGRRTKR</sequence>
<dbReference type="AlphaFoldDB" id="A0A6I3KGL4"/>
<proteinExistence type="predicted"/>
<evidence type="ECO:0008006" key="4">
    <source>
        <dbReference type="Google" id="ProtNLM"/>
    </source>
</evidence>
<feature type="signal peptide" evidence="1">
    <location>
        <begin position="1"/>
        <end position="28"/>
    </location>
</feature>
<keyword evidence="1" id="KW-0732">Signal</keyword>
<evidence type="ECO:0000256" key="1">
    <source>
        <dbReference type="SAM" id="SignalP"/>
    </source>
</evidence>
<dbReference type="EMBL" id="WMBQ01000001">
    <property type="protein sequence ID" value="MTD93306.1"/>
    <property type="molecule type" value="Genomic_DNA"/>
</dbReference>
<evidence type="ECO:0000313" key="2">
    <source>
        <dbReference type="EMBL" id="MTD93306.1"/>
    </source>
</evidence>
<reference evidence="2 3" key="1">
    <citation type="submission" date="2019-11" db="EMBL/GenBank/DDBJ databases">
        <title>Identification of a novel strain.</title>
        <authorList>
            <person name="Xu Q."/>
            <person name="Wang G."/>
        </authorList>
    </citation>
    <scope>NUCLEOTIDE SEQUENCE [LARGE SCALE GENOMIC DNA]</scope>
    <source>
        <strain evidence="3">xq</strain>
    </source>
</reference>
<comment type="caution">
    <text evidence="2">The sequence shown here is derived from an EMBL/GenBank/DDBJ whole genome shotgun (WGS) entry which is preliminary data.</text>
</comment>
<gene>
    <name evidence="2" type="ORF">GIW81_03030</name>
</gene>
<feature type="chain" id="PRO_5026304985" description="Cysteine rich repeat-containing protein" evidence="1">
    <location>
        <begin position="29"/>
        <end position="91"/>
    </location>
</feature>
<evidence type="ECO:0000313" key="3">
    <source>
        <dbReference type="Proteomes" id="UP000440694"/>
    </source>
</evidence>
<keyword evidence="3" id="KW-1185">Reference proteome</keyword>
<name>A0A6I3KGL4_9HYPH</name>
<accession>A0A6I3KGL4</accession>
<protein>
    <recommendedName>
        <fullName evidence="4">Cysteine rich repeat-containing protein</fullName>
    </recommendedName>
</protein>
<dbReference type="Proteomes" id="UP000440694">
    <property type="component" value="Unassembled WGS sequence"/>
</dbReference>